<keyword evidence="3" id="KW-1185">Reference proteome</keyword>
<accession>K6PRM7</accession>
<evidence type="ECO:0000313" key="2">
    <source>
        <dbReference type="EMBL" id="EKP95592.1"/>
    </source>
</evidence>
<comment type="caution">
    <text evidence="2">The sequence shown here is derived from an EMBL/GenBank/DDBJ whole genome shotgun (WGS) entry which is preliminary data.</text>
</comment>
<dbReference type="Proteomes" id="UP000005710">
    <property type="component" value="Unassembled WGS sequence"/>
</dbReference>
<reference evidence="2" key="2">
    <citation type="submission" date="2012-10" db="EMBL/GenBank/DDBJ databases">
        <title>Improved high-quality draft of Thermaerobacter subterraneus C21, DSM 13965.</title>
        <authorList>
            <consortium name="DOE Joint Genome Institute"/>
            <person name="Eisen J."/>
            <person name="Huntemann M."/>
            <person name="Wei C.-L."/>
            <person name="Han J."/>
            <person name="Detter J.C."/>
            <person name="Han C."/>
            <person name="Tapia R."/>
            <person name="Chen A."/>
            <person name="Kyrpides N."/>
            <person name="Mavromatis K."/>
            <person name="Markowitz V."/>
            <person name="Szeto E."/>
            <person name="Ivanova N."/>
            <person name="Mikhailova N."/>
            <person name="Ovchinnikova G."/>
            <person name="Pagani I."/>
            <person name="Pati A."/>
            <person name="Goodwin L."/>
            <person name="Nordberg H.P."/>
            <person name="Cantor M.N."/>
            <person name="Hua S.X."/>
            <person name="Woyke T."/>
            <person name="Eisen J."/>
            <person name="Klenk H.-P."/>
        </authorList>
    </citation>
    <scope>NUCLEOTIDE SEQUENCE [LARGE SCALE GENOMIC DNA]</scope>
    <source>
        <strain evidence="2">DSM 13965</strain>
    </source>
</reference>
<dbReference type="AlphaFoldDB" id="K6PRM7"/>
<protein>
    <recommendedName>
        <fullName evidence="4">Transposase IS4-like domain-containing protein</fullName>
    </recommendedName>
</protein>
<dbReference type="eggNOG" id="COG3666">
    <property type="taxonomic scope" value="Bacteria"/>
</dbReference>
<gene>
    <name evidence="2" type="ORF">ThesuDRAFT_01346</name>
</gene>
<sequence length="161" mass="17689">MEERLKAIQAGKARLEQRARAAAEAKEAAREAEAARKGRRSRRKQAATEPRPADKDPINFADRESRIIRSADKAFIQGCNAQLTVEAETRVIVTADLTNQGGDAPHLVRQLEQVEPNTGRYPWELAAGAGYSSEANLQALPDKSVSHRLLHAEAELALCRP</sequence>
<evidence type="ECO:0008006" key="4">
    <source>
        <dbReference type="Google" id="ProtNLM"/>
    </source>
</evidence>
<organism evidence="2 3">
    <name type="scientific">Thermaerobacter subterraneus DSM 13965</name>
    <dbReference type="NCBI Taxonomy" id="867903"/>
    <lineage>
        <taxon>Bacteria</taxon>
        <taxon>Bacillati</taxon>
        <taxon>Bacillota</taxon>
        <taxon>Clostridia</taxon>
        <taxon>Eubacteriales</taxon>
        <taxon>Clostridiales Family XVII. Incertae Sedis</taxon>
        <taxon>Thermaerobacter</taxon>
    </lineage>
</organism>
<evidence type="ECO:0000256" key="1">
    <source>
        <dbReference type="SAM" id="MobiDB-lite"/>
    </source>
</evidence>
<evidence type="ECO:0000313" key="3">
    <source>
        <dbReference type="Proteomes" id="UP000005710"/>
    </source>
</evidence>
<proteinExistence type="predicted"/>
<dbReference type="EMBL" id="AENY02000002">
    <property type="protein sequence ID" value="EKP95592.1"/>
    <property type="molecule type" value="Genomic_DNA"/>
</dbReference>
<dbReference type="PANTHER" id="PTHR33408:SF2">
    <property type="entry name" value="TRANSPOSASE DDE DOMAIN-CONTAINING PROTEIN"/>
    <property type="match status" value="1"/>
</dbReference>
<dbReference type="STRING" id="867903.ThesuDRAFT_01346"/>
<reference evidence="2" key="1">
    <citation type="submission" date="2010-10" db="EMBL/GenBank/DDBJ databases">
        <authorList>
            <consortium name="US DOE Joint Genome Institute (JGI-PGF)"/>
            <person name="Lucas S."/>
            <person name="Copeland A."/>
            <person name="Lapidus A."/>
            <person name="Bruce D."/>
            <person name="Goodwin L."/>
            <person name="Pitluck S."/>
            <person name="Kyrpides N."/>
            <person name="Mavromatis K."/>
            <person name="Detter J.C."/>
            <person name="Han C."/>
            <person name="Land M."/>
            <person name="Hauser L."/>
            <person name="Markowitz V."/>
            <person name="Cheng J.-F."/>
            <person name="Hugenholtz P."/>
            <person name="Woyke T."/>
            <person name="Wu D."/>
            <person name="Pukall R."/>
            <person name="Wahrenburg C."/>
            <person name="Brambilla E."/>
            <person name="Klenk H.-P."/>
            <person name="Eisen J.A."/>
        </authorList>
    </citation>
    <scope>NUCLEOTIDE SEQUENCE [LARGE SCALE GENOMIC DNA]</scope>
    <source>
        <strain evidence="2">DSM 13965</strain>
    </source>
</reference>
<feature type="region of interest" description="Disordered" evidence="1">
    <location>
        <begin position="1"/>
        <end position="61"/>
    </location>
</feature>
<feature type="compositionally biased region" description="Basic and acidic residues" evidence="1">
    <location>
        <begin position="51"/>
        <end position="61"/>
    </location>
</feature>
<feature type="compositionally biased region" description="Basic and acidic residues" evidence="1">
    <location>
        <begin position="13"/>
        <end position="36"/>
    </location>
</feature>
<dbReference type="HOGENOM" id="CLU_1642930_0_0_9"/>
<dbReference type="PANTHER" id="PTHR33408">
    <property type="entry name" value="TRANSPOSASE"/>
    <property type="match status" value="1"/>
</dbReference>
<name>K6PRM7_9FIRM</name>